<dbReference type="InterPro" id="IPR016181">
    <property type="entry name" value="Acyl_CoA_acyltransferase"/>
</dbReference>
<dbReference type="FunFam" id="3.40.630.30:FF:000064">
    <property type="entry name" value="GNAT family acetyltransferase"/>
    <property type="match status" value="1"/>
</dbReference>
<dbReference type="InterPro" id="IPR051016">
    <property type="entry name" value="Diverse_Substrate_AcTransf"/>
</dbReference>
<evidence type="ECO:0000313" key="5">
    <source>
        <dbReference type="EnsemblMetazoa" id="XP_030843704"/>
    </source>
</evidence>
<name>A0A7M7NZ48_STRPU</name>
<dbReference type="GeneID" id="115924931"/>
<dbReference type="GO" id="GO:0008080">
    <property type="term" value="F:N-acetyltransferase activity"/>
    <property type="evidence" value="ECO:0000318"/>
    <property type="project" value="GO_Central"/>
</dbReference>
<dbReference type="EnsemblMetazoa" id="XM_030989687">
    <property type="protein sequence ID" value="XP_030845547"/>
    <property type="gene ID" value="LOC591752"/>
</dbReference>
<dbReference type="PANTHER" id="PTHR10545:SF29">
    <property type="entry name" value="GH14572P-RELATED"/>
    <property type="match status" value="1"/>
</dbReference>
<dbReference type="InterPro" id="IPR000182">
    <property type="entry name" value="GNAT_dom"/>
</dbReference>
<reference evidence="5" key="2">
    <citation type="submission" date="2021-01" db="UniProtKB">
        <authorList>
            <consortium name="EnsemblMetazoa"/>
        </authorList>
    </citation>
    <scope>IDENTIFICATION</scope>
</reference>
<dbReference type="PROSITE" id="PS51186">
    <property type="entry name" value="GNAT"/>
    <property type="match status" value="1"/>
</dbReference>
<evidence type="ECO:0000256" key="3">
    <source>
        <dbReference type="ARBA" id="ARBA00023315"/>
    </source>
</evidence>
<dbReference type="GeneID" id="591752"/>
<keyword evidence="3" id="KW-0012">Acyltransferase</keyword>
<dbReference type="AlphaFoldDB" id="A0A7M7NZ48"/>
<dbReference type="Pfam" id="PF00583">
    <property type="entry name" value="Acetyltransf_1"/>
    <property type="match status" value="1"/>
</dbReference>
<dbReference type="CDD" id="cd04301">
    <property type="entry name" value="NAT_SF"/>
    <property type="match status" value="1"/>
</dbReference>
<keyword evidence="2" id="KW-0808">Transferase</keyword>
<protein>
    <recommendedName>
        <fullName evidence="4">N-acetyltransferase domain-containing protein</fullName>
    </recommendedName>
</protein>
<keyword evidence="6" id="KW-1185">Reference proteome</keyword>
<evidence type="ECO:0000313" key="6">
    <source>
        <dbReference type="Proteomes" id="UP000007110"/>
    </source>
</evidence>
<dbReference type="OrthoDB" id="7305308at2759"/>
<feature type="domain" description="N-acetyltransferase" evidence="4">
    <location>
        <begin position="4"/>
        <end position="159"/>
    </location>
</feature>
<dbReference type="RefSeq" id="XP_030845547.1">
    <property type="nucleotide sequence ID" value="XM_030989687.1"/>
</dbReference>
<evidence type="ECO:0000256" key="1">
    <source>
        <dbReference type="ARBA" id="ARBA00008694"/>
    </source>
</evidence>
<reference evidence="6" key="1">
    <citation type="submission" date="2015-02" db="EMBL/GenBank/DDBJ databases">
        <title>Genome sequencing for Strongylocentrotus purpuratus.</title>
        <authorList>
            <person name="Murali S."/>
            <person name="Liu Y."/>
            <person name="Vee V."/>
            <person name="English A."/>
            <person name="Wang M."/>
            <person name="Skinner E."/>
            <person name="Han Y."/>
            <person name="Muzny D.M."/>
            <person name="Worley K.C."/>
            <person name="Gibbs R.A."/>
        </authorList>
    </citation>
    <scope>NUCLEOTIDE SEQUENCE</scope>
</reference>
<comment type="similarity">
    <text evidence="1">Belongs to the acetyltransferase family.</text>
</comment>
<dbReference type="Gene3D" id="3.40.630.30">
    <property type="match status" value="1"/>
</dbReference>
<proteinExistence type="inferred from homology"/>
<dbReference type="PANTHER" id="PTHR10545">
    <property type="entry name" value="DIAMINE N-ACETYLTRANSFERASE"/>
    <property type="match status" value="1"/>
</dbReference>
<dbReference type="SUPFAM" id="SSF55729">
    <property type="entry name" value="Acyl-CoA N-acyltransferases (Nat)"/>
    <property type="match status" value="1"/>
</dbReference>
<evidence type="ECO:0000259" key="4">
    <source>
        <dbReference type="PROSITE" id="PS51186"/>
    </source>
</evidence>
<dbReference type="EnsemblMetazoa" id="XM_030987844">
    <property type="protein sequence ID" value="XP_030843704"/>
    <property type="gene ID" value="LOC115924931"/>
</dbReference>
<accession>A0A7M7NZ48</accession>
<sequence>MVSYIIRSGRVDDCEDVVRLMQKLSAHEGFADQSKISAEDLRRDGFGPDPVFQCAVLEKLFGDGTSELVGYALYFYGFCSWNGKMLYFEDLFVEREYRGMGLGVALMHKVIKMAVDRGCKCIQACVVEWNTEVRQLYRHLGIEDLTETKKYHILSFTGEKLDKFVKKESFISKDMILKADL</sequence>
<dbReference type="InParanoid" id="A0A7M7NZ48"/>
<dbReference type="KEGG" id="spu:591752"/>
<organism evidence="5 6">
    <name type="scientific">Strongylocentrotus purpuratus</name>
    <name type="common">Purple sea urchin</name>
    <dbReference type="NCBI Taxonomy" id="7668"/>
    <lineage>
        <taxon>Eukaryota</taxon>
        <taxon>Metazoa</taxon>
        <taxon>Echinodermata</taxon>
        <taxon>Eleutherozoa</taxon>
        <taxon>Echinozoa</taxon>
        <taxon>Echinoidea</taxon>
        <taxon>Euechinoidea</taxon>
        <taxon>Echinacea</taxon>
        <taxon>Camarodonta</taxon>
        <taxon>Echinidea</taxon>
        <taxon>Strongylocentrotidae</taxon>
        <taxon>Strongylocentrotus</taxon>
    </lineage>
</organism>
<dbReference type="RefSeq" id="XP_030843704.1">
    <property type="nucleotide sequence ID" value="XM_030987844.1"/>
</dbReference>
<dbReference type="Proteomes" id="UP000007110">
    <property type="component" value="Unassembled WGS sequence"/>
</dbReference>
<evidence type="ECO:0000256" key="2">
    <source>
        <dbReference type="ARBA" id="ARBA00022679"/>
    </source>
</evidence>
<dbReference type="OMA" id="LRWACAN"/>
<dbReference type="KEGG" id="spu:115924931"/>